<evidence type="ECO:0000259" key="8">
    <source>
        <dbReference type="Pfam" id="PF17676"/>
    </source>
</evidence>
<reference evidence="9 10" key="1">
    <citation type="submission" date="2008-06" db="EMBL/GenBank/DDBJ databases">
        <title>Complete sequence of Pelodictyon phaeoclathratiforme BU-1.</title>
        <authorList>
            <consortium name="US DOE Joint Genome Institute"/>
            <person name="Lucas S."/>
            <person name="Copeland A."/>
            <person name="Lapidus A."/>
            <person name="Glavina del Rio T."/>
            <person name="Dalin E."/>
            <person name="Tice H."/>
            <person name="Bruce D."/>
            <person name="Goodwin L."/>
            <person name="Pitluck S."/>
            <person name="Schmutz J."/>
            <person name="Larimer F."/>
            <person name="Land M."/>
            <person name="Hauser L."/>
            <person name="Kyrpides N."/>
            <person name="Mikhailova N."/>
            <person name="Liu Z."/>
            <person name="Li T."/>
            <person name="Zhao F."/>
            <person name="Overmann J."/>
            <person name="Bryant D.A."/>
            <person name="Richardson P."/>
        </authorList>
    </citation>
    <scope>NUCLEOTIDE SEQUENCE [LARGE SCALE GENOMIC DNA]</scope>
    <source>
        <strain evidence="10">DSM 5477 / BU-1</strain>
    </source>
</reference>
<dbReference type="PIRSF" id="PIRSF028757">
    <property type="entry name" value="LD-carboxypeptidase"/>
    <property type="match status" value="1"/>
</dbReference>
<accession>B4SAN4</accession>
<dbReference type="Proteomes" id="UP000002724">
    <property type="component" value="Chromosome"/>
</dbReference>
<dbReference type="InterPro" id="IPR029062">
    <property type="entry name" value="Class_I_gatase-like"/>
</dbReference>
<dbReference type="eggNOG" id="COG1619">
    <property type="taxonomic scope" value="Bacteria"/>
</dbReference>
<dbReference type="SUPFAM" id="SSF52317">
    <property type="entry name" value="Class I glutamine amidotransferase-like"/>
    <property type="match status" value="1"/>
</dbReference>
<feature type="active site" description="Charge relay system" evidence="6">
    <location>
        <position position="288"/>
    </location>
</feature>
<feature type="active site" description="Charge relay system" evidence="6">
    <location>
        <position position="216"/>
    </location>
</feature>
<dbReference type="Gene3D" id="3.40.50.10740">
    <property type="entry name" value="Class I glutamine amidotransferase-like"/>
    <property type="match status" value="1"/>
</dbReference>
<protein>
    <submittedName>
        <fullName evidence="9">Muramoyltetrapeptide carboxypeptidase</fullName>
        <ecNumber evidence="9">3.4.17.13</ecNumber>
    </submittedName>
</protein>
<dbReference type="MEROPS" id="S66.001"/>
<evidence type="ECO:0000313" key="10">
    <source>
        <dbReference type="Proteomes" id="UP000002724"/>
    </source>
</evidence>
<dbReference type="SUPFAM" id="SSF141986">
    <property type="entry name" value="LD-carboxypeptidase A C-terminal domain-like"/>
    <property type="match status" value="1"/>
</dbReference>
<keyword evidence="10" id="KW-1185">Reference proteome</keyword>
<evidence type="ECO:0000259" key="7">
    <source>
        <dbReference type="Pfam" id="PF02016"/>
    </source>
</evidence>
<dbReference type="InterPro" id="IPR040449">
    <property type="entry name" value="Peptidase_S66_N"/>
</dbReference>
<evidence type="ECO:0000256" key="1">
    <source>
        <dbReference type="ARBA" id="ARBA00010233"/>
    </source>
</evidence>
<dbReference type="Pfam" id="PF17676">
    <property type="entry name" value="Peptidase_S66C"/>
    <property type="match status" value="1"/>
</dbReference>
<gene>
    <name evidence="9" type="ordered locus">Ppha_0046</name>
</gene>
<dbReference type="InterPro" id="IPR027461">
    <property type="entry name" value="Carboxypeptidase_A_C_sf"/>
</dbReference>
<evidence type="ECO:0000256" key="5">
    <source>
        <dbReference type="ARBA" id="ARBA00022825"/>
    </source>
</evidence>
<sequence>MFCGVMKTITPKALHKGDTIGLISPSSHCAYPEKIGQAIGYLEKNGYQVKPSRHLNCIDTDPAIADQHKLHDLHEMFREPAIKAIICLRGGAGASRLLKKIDYSLIADNPKIFVGYSDITALSLALFAKTGLISFSGPMLTTELYEPTPYTEEHFWEMLTSPSYALSLRNHPAHPVTCIRAGEAEGSLIGGNLSVLSSMIGTPYLPSLNDALLFLEDINEPAYRIDRMLSHLDNAALLASCKGVLFGQFGNGAENTKEEHLRLQNIFAYYSEHAHTNGPVMRGLSYGHIRNLMTIPVGARFKMRVTETGDFSLGALHPVIEE</sequence>
<feature type="domain" description="LD-carboxypeptidase C-terminal" evidence="8">
    <location>
        <begin position="185"/>
        <end position="302"/>
    </location>
</feature>
<dbReference type="InterPro" id="IPR040921">
    <property type="entry name" value="Peptidase_S66C"/>
</dbReference>
<evidence type="ECO:0000256" key="3">
    <source>
        <dbReference type="ARBA" id="ARBA00022670"/>
    </source>
</evidence>
<dbReference type="InterPro" id="IPR027478">
    <property type="entry name" value="LdcA_N"/>
</dbReference>
<keyword evidence="5" id="KW-0720">Serine protease</keyword>
<proteinExistence type="inferred from homology"/>
<dbReference type="PANTHER" id="PTHR30237:SF2">
    <property type="entry name" value="MUREIN TETRAPEPTIDE CARBOXYPEPTIDASE"/>
    <property type="match status" value="1"/>
</dbReference>
<dbReference type="Pfam" id="PF02016">
    <property type="entry name" value="Peptidase_S66"/>
    <property type="match status" value="1"/>
</dbReference>
<keyword evidence="2 9" id="KW-0121">Carboxypeptidase</keyword>
<dbReference type="KEGG" id="pph:Ppha_0046"/>
<dbReference type="AlphaFoldDB" id="B4SAN4"/>
<keyword evidence="3" id="KW-0645">Protease</keyword>
<dbReference type="EC" id="3.4.17.13" evidence="9"/>
<dbReference type="GO" id="GO:0006508">
    <property type="term" value="P:proteolysis"/>
    <property type="evidence" value="ECO:0007669"/>
    <property type="project" value="UniProtKB-KW"/>
</dbReference>
<comment type="similarity">
    <text evidence="1">Belongs to the peptidase S66 family.</text>
</comment>
<dbReference type="GO" id="GO:0008236">
    <property type="term" value="F:serine-type peptidase activity"/>
    <property type="evidence" value="ECO:0007669"/>
    <property type="project" value="UniProtKB-KW"/>
</dbReference>
<dbReference type="EMBL" id="CP001110">
    <property type="protein sequence ID" value="ACF42403.1"/>
    <property type="molecule type" value="Genomic_DNA"/>
</dbReference>
<evidence type="ECO:0000313" key="9">
    <source>
        <dbReference type="EMBL" id="ACF42403.1"/>
    </source>
</evidence>
<dbReference type="CDD" id="cd07025">
    <property type="entry name" value="Peptidase_S66"/>
    <property type="match status" value="1"/>
</dbReference>
<feature type="active site" description="Nucleophile" evidence="6">
    <location>
        <position position="117"/>
    </location>
</feature>
<dbReference type="InterPro" id="IPR003507">
    <property type="entry name" value="S66_fam"/>
</dbReference>
<dbReference type="GO" id="GO:0106415">
    <property type="term" value="F:muramoyltetrapeptide carboxypeptidase activity"/>
    <property type="evidence" value="ECO:0007669"/>
    <property type="project" value="UniProtKB-EC"/>
</dbReference>
<name>B4SAN4_PELPB</name>
<organism evidence="9 10">
    <name type="scientific">Pelodictyon phaeoclathratiforme (strain DSM 5477 / BU-1)</name>
    <dbReference type="NCBI Taxonomy" id="324925"/>
    <lineage>
        <taxon>Bacteria</taxon>
        <taxon>Pseudomonadati</taxon>
        <taxon>Chlorobiota</taxon>
        <taxon>Chlorobiia</taxon>
        <taxon>Chlorobiales</taxon>
        <taxon>Chlorobiaceae</taxon>
        <taxon>Chlorobium/Pelodictyon group</taxon>
        <taxon>Pelodictyon</taxon>
    </lineage>
</organism>
<dbReference type="HOGENOM" id="CLU_034346_3_1_10"/>
<evidence type="ECO:0000256" key="4">
    <source>
        <dbReference type="ARBA" id="ARBA00022801"/>
    </source>
</evidence>
<dbReference type="Gene3D" id="3.50.30.60">
    <property type="entry name" value="LD-carboxypeptidase A C-terminal domain-like"/>
    <property type="match status" value="1"/>
</dbReference>
<dbReference type="STRING" id="324925.Ppha_0046"/>
<dbReference type="PANTHER" id="PTHR30237">
    <property type="entry name" value="MURAMOYLTETRAPEPTIDE CARBOXYPEPTIDASE"/>
    <property type="match status" value="1"/>
</dbReference>
<evidence type="ECO:0000256" key="6">
    <source>
        <dbReference type="PIRSR" id="PIRSR028757-1"/>
    </source>
</evidence>
<feature type="domain" description="LD-carboxypeptidase N-terminal" evidence="7">
    <location>
        <begin position="20"/>
        <end position="137"/>
    </location>
</feature>
<evidence type="ECO:0000256" key="2">
    <source>
        <dbReference type="ARBA" id="ARBA00022645"/>
    </source>
</evidence>
<keyword evidence="4 9" id="KW-0378">Hydrolase</keyword>